<evidence type="ECO:0000313" key="3">
    <source>
        <dbReference type="EMBL" id="RGE65239.1"/>
    </source>
</evidence>
<dbReference type="GO" id="GO:0003677">
    <property type="term" value="F:DNA binding"/>
    <property type="evidence" value="ECO:0007669"/>
    <property type="project" value="UniProtKB-KW"/>
</dbReference>
<comment type="caution">
    <text evidence="4">The sequence shown here is derived from an EMBL/GenBank/DDBJ whole genome shotgun (WGS) entry which is preliminary data.</text>
</comment>
<gene>
    <name evidence="4" type="ORF">DWY69_11345</name>
    <name evidence="3" type="ORF">DXC51_01095</name>
</gene>
<dbReference type="GO" id="GO:0032259">
    <property type="term" value="P:methylation"/>
    <property type="evidence" value="ECO:0007669"/>
    <property type="project" value="UniProtKB-KW"/>
</dbReference>
<dbReference type="PANTHER" id="PTHR46558">
    <property type="entry name" value="TRACRIPTIONAL REGULATORY PROTEIN-RELATED-RELATED"/>
    <property type="match status" value="1"/>
</dbReference>
<dbReference type="SMART" id="SM00530">
    <property type="entry name" value="HTH_XRE"/>
    <property type="match status" value="1"/>
</dbReference>
<keyword evidence="5" id="KW-1185">Reference proteome</keyword>
<accession>A0A3E3IX70</accession>
<dbReference type="GO" id="GO:0008168">
    <property type="term" value="F:methyltransferase activity"/>
    <property type="evidence" value="ECO:0007669"/>
    <property type="project" value="UniProtKB-KW"/>
</dbReference>
<organism evidence="4 6">
    <name type="scientific">Eisenbergiella massiliensis</name>
    <dbReference type="NCBI Taxonomy" id="1720294"/>
    <lineage>
        <taxon>Bacteria</taxon>
        <taxon>Bacillati</taxon>
        <taxon>Bacillota</taxon>
        <taxon>Clostridia</taxon>
        <taxon>Lachnospirales</taxon>
        <taxon>Lachnospiraceae</taxon>
        <taxon>Eisenbergiella</taxon>
    </lineage>
</organism>
<name>A0A3E3IX70_9FIRM</name>
<dbReference type="AlphaFoldDB" id="A0A3E3IX70"/>
<dbReference type="Proteomes" id="UP000260812">
    <property type="component" value="Unassembled WGS sequence"/>
</dbReference>
<dbReference type="InterPro" id="IPR015985">
    <property type="entry name" value="TehB-like_dom"/>
</dbReference>
<evidence type="ECO:0000313" key="4">
    <source>
        <dbReference type="EMBL" id="RGE71635.1"/>
    </source>
</evidence>
<evidence type="ECO:0000259" key="2">
    <source>
        <dbReference type="PROSITE" id="PS50943"/>
    </source>
</evidence>
<dbReference type="PROSITE" id="PS50943">
    <property type="entry name" value="HTH_CROC1"/>
    <property type="match status" value="1"/>
</dbReference>
<protein>
    <submittedName>
        <fullName evidence="4">Methyltransferase domain-containing protein</fullName>
    </submittedName>
</protein>
<dbReference type="InterPro" id="IPR029063">
    <property type="entry name" value="SAM-dependent_MTases_sf"/>
</dbReference>
<dbReference type="PANTHER" id="PTHR46558:SF11">
    <property type="entry name" value="HTH-TYPE TRANSCRIPTIONAL REGULATOR XRE"/>
    <property type="match status" value="1"/>
</dbReference>
<keyword evidence="4" id="KW-0808">Transferase</keyword>
<dbReference type="InterPro" id="IPR001387">
    <property type="entry name" value="Cro/C1-type_HTH"/>
</dbReference>
<feature type="domain" description="HTH cro/C1-type" evidence="2">
    <location>
        <begin position="9"/>
        <end position="63"/>
    </location>
</feature>
<dbReference type="InterPro" id="IPR010982">
    <property type="entry name" value="Lambda_DNA-bd_dom_sf"/>
</dbReference>
<dbReference type="Gene3D" id="1.10.260.40">
    <property type="entry name" value="lambda repressor-like DNA-binding domains"/>
    <property type="match status" value="1"/>
</dbReference>
<dbReference type="CDD" id="cd00093">
    <property type="entry name" value="HTH_XRE"/>
    <property type="match status" value="1"/>
</dbReference>
<evidence type="ECO:0000313" key="6">
    <source>
        <dbReference type="Proteomes" id="UP000261166"/>
    </source>
</evidence>
<evidence type="ECO:0000256" key="1">
    <source>
        <dbReference type="ARBA" id="ARBA00023125"/>
    </source>
</evidence>
<dbReference type="SUPFAM" id="SSF47413">
    <property type="entry name" value="lambda repressor-like DNA-binding domains"/>
    <property type="match status" value="1"/>
</dbReference>
<dbReference type="OrthoDB" id="9804312at2"/>
<reference evidence="5 6" key="1">
    <citation type="submission" date="2018-08" db="EMBL/GenBank/DDBJ databases">
        <title>A genome reference for cultivated species of the human gut microbiota.</title>
        <authorList>
            <person name="Zou Y."/>
            <person name="Xue W."/>
            <person name="Luo G."/>
        </authorList>
    </citation>
    <scope>NUCLEOTIDE SEQUENCE [LARGE SCALE GENOMIC DNA]</scope>
    <source>
        <strain evidence="4 6">AF26-4BH</strain>
        <strain evidence="3 5">TF05-5AC</strain>
    </source>
</reference>
<dbReference type="Pfam" id="PF01381">
    <property type="entry name" value="HTH_3"/>
    <property type="match status" value="1"/>
</dbReference>
<keyword evidence="4" id="KW-0489">Methyltransferase</keyword>
<dbReference type="Proteomes" id="UP000261166">
    <property type="component" value="Unassembled WGS sequence"/>
</dbReference>
<dbReference type="Gene3D" id="3.40.50.150">
    <property type="entry name" value="Vaccinia Virus protein VP39"/>
    <property type="match status" value="1"/>
</dbReference>
<dbReference type="EMBL" id="QVLU01000009">
    <property type="protein sequence ID" value="RGE71635.1"/>
    <property type="molecule type" value="Genomic_DNA"/>
</dbReference>
<keyword evidence="1" id="KW-0238">DNA-binding</keyword>
<dbReference type="EMBL" id="QVLV01000001">
    <property type="protein sequence ID" value="RGE65239.1"/>
    <property type="molecule type" value="Genomic_DNA"/>
</dbReference>
<evidence type="ECO:0000313" key="5">
    <source>
        <dbReference type="Proteomes" id="UP000260812"/>
    </source>
</evidence>
<dbReference type="SUPFAM" id="SSF53335">
    <property type="entry name" value="S-adenosyl-L-methionine-dependent methyltransferases"/>
    <property type="match status" value="1"/>
</dbReference>
<dbReference type="RefSeq" id="WP_025488113.1">
    <property type="nucleotide sequence ID" value="NZ_CALBAU010000051.1"/>
</dbReference>
<dbReference type="CDD" id="cd02440">
    <property type="entry name" value="AdoMet_MTases"/>
    <property type="match status" value="1"/>
</dbReference>
<sequence length="282" mass="32287">MELRLAENIARFRKSRGYTQEELAKRLSISSQAVSKWENAQSLPDISLLPALAGLLETDIDTLMGYIPKKKAVTPYEERYKIEEYYWGTMPGEMCLELLRRCYPTRPLRLLEVGCGEGKDAVFFARNGYQVTAFDVTESGIEKAKRLADIHQVEVNFFRADLHDYRLDEEFDVIYSSGVFHHILPELRREIMENYIAHTAPGGMHAINVFVEKPFIPVPPDSDGGENWVSGELFTYYRDWLLEECRETVFDCRSGGIGHKHCMDTVFARKLPENGGKENGGF</sequence>
<proteinExistence type="predicted"/>
<dbReference type="Pfam" id="PF03848">
    <property type="entry name" value="TehB"/>
    <property type="match status" value="1"/>
</dbReference>